<evidence type="ECO:0000313" key="3">
    <source>
        <dbReference type="EMBL" id="EKX35820.1"/>
    </source>
</evidence>
<proteinExistence type="predicted"/>
<feature type="compositionally biased region" description="Basic and acidic residues" evidence="2">
    <location>
        <begin position="301"/>
        <end position="326"/>
    </location>
</feature>
<reference evidence="5" key="2">
    <citation type="submission" date="2012-11" db="EMBL/GenBank/DDBJ databases">
        <authorList>
            <person name="Kuo A."/>
            <person name="Curtis B.A."/>
            <person name="Tanifuji G."/>
            <person name="Burki F."/>
            <person name="Gruber A."/>
            <person name="Irimia M."/>
            <person name="Maruyama S."/>
            <person name="Arias M.C."/>
            <person name="Ball S.G."/>
            <person name="Gile G.H."/>
            <person name="Hirakawa Y."/>
            <person name="Hopkins J.F."/>
            <person name="Rensing S.A."/>
            <person name="Schmutz J."/>
            <person name="Symeonidi A."/>
            <person name="Elias M."/>
            <person name="Eveleigh R.J."/>
            <person name="Herman E.K."/>
            <person name="Klute M.J."/>
            <person name="Nakayama T."/>
            <person name="Obornik M."/>
            <person name="Reyes-Prieto A."/>
            <person name="Armbrust E.V."/>
            <person name="Aves S.J."/>
            <person name="Beiko R.G."/>
            <person name="Coutinho P."/>
            <person name="Dacks J.B."/>
            <person name="Durnford D.G."/>
            <person name="Fast N.M."/>
            <person name="Green B.R."/>
            <person name="Grisdale C."/>
            <person name="Hempe F."/>
            <person name="Henrissat B."/>
            <person name="Hoppner M.P."/>
            <person name="Ishida K.-I."/>
            <person name="Kim E."/>
            <person name="Koreny L."/>
            <person name="Kroth P.G."/>
            <person name="Liu Y."/>
            <person name="Malik S.-B."/>
            <person name="Maier U.G."/>
            <person name="McRose D."/>
            <person name="Mock T."/>
            <person name="Neilson J.A."/>
            <person name="Onodera N.T."/>
            <person name="Poole A.M."/>
            <person name="Pritham E.J."/>
            <person name="Richards T.A."/>
            <person name="Rocap G."/>
            <person name="Roy S.W."/>
            <person name="Sarai C."/>
            <person name="Schaack S."/>
            <person name="Shirato S."/>
            <person name="Slamovits C.H."/>
            <person name="Spencer D.F."/>
            <person name="Suzuki S."/>
            <person name="Worden A.Z."/>
            <person name="Zauner S."/>
            <person name="Barry K."/>
            <person name="Bell C."/>
            <person name="Bharti A.K."/>
            <person name="Crow J.A."/>
            <person name="Grimwood J."/>
            <person name="Kramer R."/>
            <person name="Lindquist E."/>
            <person name="Lucas S."/>
            <person name="Salamov A."/>
            <person name="McFadden G.I."/>
            <person name="Lane C.E."/>
            <person name="Keeling P.J."/>
            <person name="Gray M.W."/>
            <person name="Grigoriev I.V."/>
            <person name="Archibald J.M."/>
        </authorList>
    </citation>
    <scope>NUCLEOTIDE SEQUENCE</scope>
    <source>
        <strain evidence="5">CCMP2712</strain>
    </source>
</reference>
<dbReference type="AlphaFoldDB" id="L1IJ40"/>
<dbReference type="Proteomes" id="UP000011087">
    <property type="component" value="Unassembled WGS sequence"/>
</dbReference>
<feature type="region of interest" description="Disordered" evidence="2">
    <location>
        <begin position="87"/>
        <end position="114"/>
    </location>
</feature>
<dbReference type="RefSeq" id="XP_005822800.1">
    <property type="nucleotide sequence ID" value="XM_005822743.1"/>
</dbReference>
<dbReference type="EMBL" id="JH993083">
    <property type="protein sequence ID" value="EKX35820.1"/>
    <property type="molecule type" value="Genomic_DNA"/>
</dbReference>
<keyword evidence="1" id="KW-0175">Coiled coil</keyword>
<evidence type="ECO:0000313" key="5">
    <source>
        <dbReference type="Proteomes" id="UP000011087"/>
    </source>
</evidence>
<reference evidence="3 5" key="1">
    <citation type="journal article" date="2012" name="Nature">
        <title>Algal genomes reveal evolutionary mosaicism and the fate of nucleomorphs.</title>
        <authorList>
            <consortium name="DOE Joint Genome Institute"/>
            <person name="Curtis B.A."/>
            <person name="Tanifuji G."/>
            <person name="Burki F."/>
            <person name="Gruber A."/>
            <person name="Irimia M."/>
            <person name="Maruyama S."/>
            <person name="Arias M.C."/>
            <person name="Ball S.G."/>
            <person name="Gile G.H."/>
            <person name="Hirakawa Y."/>
            <person name="Hopkins J.F."/>
            <person name="Kuo A."/>
            <person name="Rensing S.A."/>
            <person name="Schmutz J."/>
            <person name="Symeonidi A."/>
            <person name="Elias M."/>
            <person name="Eveleigh R.J."/>
            <person name="Herman E.K."/>
            <person name="Klute M.J."/>
            <person name="Nakayama T."/>
            <person name="Obornik M."/>
            <person name="Reyes-Prieto A."/>
            <person name="Armbrust E.V."/>
            <person name="Aves S.J."/>
            <person name="Beiko R.G."/>
            <person name="Coutinho P."/>
            <person name="Dacks J.B."/>
            <person name="Durnford D.G."/>
            <person name="Fast N.M."/>
            <person name="Green B.R."/>
            <person name="Grisdale C.J."/>
            <person name="Hempel F."/>
            <person name="Henrissat B."/>
            <person name="Hoppner M.P."/>
            <person name="Ishida K."/>
            <person name="Kim E."/>
            <person name="Koreny L."/>
            <person name="Kroth P.G."/>
            <person name="Liu Y."/>
            <person name="Malik S.B."/>
            <person name="Maier U.G."/>
            <person name="McRose D."/>
            <person name="Mock T."/>
            <person name="Neilson J.A."/>
            <person name="Onodera N.T."/>
            <person name="Poole A.M."/>
            <person name="Pritham E.J."/>
            <person name="Richards T.A."/>
            <person name="Rocap G."/>
            <person name="Roy S.W."/>
            <person name="Sarai C."/>
            <person name="Schaack S."/>
            <person name="Shirato S."/>
            <person name="Slamovits C.H."/>
            <person name="Spencer D.F."/>
            <person name="Suzuki S."/>
            <person name="Worden A.Z."/>
            <person name="Zauner S."/>
            <person name="Barry K."/>
            <person name="Bell C."/>
            <person name="Bharti A.K."/>
            <person name="Crow J.A."/>
            <person name="Grimwood J."/>
            <person name="Kramer R."/>
            <person name="Lindquist E."/>
            <person name="Lucas S."/>
            <person name="Salamov A."/>
            <person name="McFadden G.I."/>
            <person name="Lane C.E."/>
            <person name="Keeling P.J."/>
            <person name="Gray M.W."/>
            <person name="Grigoriev I.V."/>
            <person name="Archibald J.M."/>
        </authorList>
    </citation>
    <scope>NUCLEOTIDE SEQUENCE</scope>
    <source>
        <strain evidence="3 5">CCMP2712</strain>
    </source>
</reference>
<dbReference type="HOGENOM" id="CLU_641659_0_0_1"/>
<feature type="coiled-coil region" evidence="1">
    <location>
        <begin position="352"/>
        <end position="401"/>
    </location>
</feature>
<gene>
    <name evidence="3" type="ORF">GUITHDRAFT_146177</name>
</gene>
<protein>
    <submittedName>
        <fullName evidence="3 4">Uncharacterized protein</fullName>
    </submittedName>
</protein>
<dbReference type="GeneID" id="17292592"/>
<feature type="region of interest" description="Disordered" evidence="2">
    <location>
        <begin position="1"/>
        <end position="20"/>
    </location>
</feature>
<evidence type="ECO:0000313" key="4">
    <source>
        <dbReference type="EnsemblProtists" id="EKX35820"/>
    </source>
</evidence>
<keyword evidence="5" id="KW-1185">Reference proteome</keyword>
<accession>L1IJ40</accession>
<evidence type="ECO:0000256" key="1">
    <source>
        <dbReference type="SAM" id="Coils"/>
    </source>
</evidence>
<reference evidence="4" key="3">
    <citation type="submission" date="2016-03" db="UniProtKB">
        <authorList>
            <consortium name="EnsemblProtists"/>
        </authorList>
    </citation>
    <scope>IDENTIFICATION</scope>
</reference>
<name>L1IJ40_GUITC</name>
<organism evidence="3">
    <name type="scientific">Guillardia theta (strain CCMP2712)</name>
    <name type="common">Cryptophyte</name>
    <dbReference type="NCBI Taxonomy" id="905079"/>
    <lineage>
        <taxon>Eukaryota</taxon>
        <taxon>Cryptophyceae</taxon>
        <taxon>Pyrenomonadales</taxon>
        <taxon>Geminigeraceae</taxon>
        <taxon>Guillardia</taxon>
    </lineage>
</organism>
<feature type="region of interest" description="Disordered" evidence="2">
    <location>
        <begin position="301"/>
        <end position="349"/>
    </location>
</feature>
<dbReference type="PaxDb" id="55529-EKX35820"/>
<feature type="compositionally biased region" description="Gly residues" evidence="2">
    <location>
        <begin position="1"/>
        <end position="14"/>
    </location>
</feature>
<evidence type="ECO:0000256" key="2">
    <source>
        <dbReference type="SAM" id="MobiDB-lite"/>
    </source>
</evidence>
<dbReference type="KEGG" id="gtt:GUITHDRAFT_146177"/>
<sequence length="428" mass="47358">MAEGGDGGGRGRGAAGYYNTPSMEARGMEAAAGAGGSGEAGGTAVRNAVLVWDRQISQLRADSVQGGQPTASSQIPPTRALSNLARAFQTSPRSPRPHALQPEPKLPSTSFSRRSTTVSDLRSYASSLAQQLAAMQASTCEHMRAEDLKGLKHLATTALKLELARECVQATEAAKSENDFLSPRQDSNSARKMLFKGSSSDSELEHKTPTKEIVYRFQMKDLHDRVNLAIHQVQGVKDSSEKMFQALYEQFVSVSSIEDSLSTSNTLPAEINERSTMELKLDRLLRCRQVLLDKQQRARGMRAEEKVVAAGEQARKRCDEDKRQEESSSSSSSLEEKRKDEGDEDGASLYEVEQMEHYIREHEKSMEVLQRERAEFASIMMEREKRLVEEVERTRENLLAALDTVDLLTNMLPADQQLCRRASSPSGS</sequence>
<dbReference type="EnsemblProtists" id="EKX35820">
    <property type="protein sequence ID" value="EKX35820"/>
    <property type="gene ID" value="GUITHDRAFT_146177"/>
</dbReference>